<organism evidence="1 2">
    <name type="scientific">Heterorhabditis bacteriophora</name>
    <name type="common">Entomopathogenic nematode worm</name>
    <dbReference type="NCBI Taxonomy" id="37862"/>
    <lineage>
        <taxon>Eukaryota</taxon>
        <taxon>Metazoa</taxon>
        <taxon>Ecdysozoa</taxon>
        <taxon>Nematoda</taxon>
        <taxon>Chromadorea</taxon>
        <taxon>Rhabditida</taxon>
        <taxon>Rhabditina</taxon>
        <taxon>Rhabditomorpha</taxon>
        <taxon>Strongyloidea</taxon>
        <taxon>Heterorhabditidae</taxon>
        <taxon>Heterorhabditis</taxon>
    </lineage>
</organism>
<evidence type="ECO:0000313" key="1">
    <source>
        <dbReference type="Proteomes" id="UP000095283"/>
    </source>
</evidence>
<proteinExistence type="predicted"/>
<protein>
    <submittedName>
        <fullName evidence="2">Ovule protein</fullName>
    </submittedName>
</protein>
<keyword evidence="1" id="KW-1185">Reference proteome</keyword>
<name>A0A1I7XEG2_HETBA</name>
<sequence>MSTNSGRLVMIGTQTVEQVDIDMDETVDESPFEQVIIEDSQGLEIVSQETWLPQSLHSEQPLSPPKQVLNMKKKYTGLAGRLFSNMASLRSERAMAKRDPSIKSVTYNVQASSRYVIVKH</sequence>
<dbReference type="WBParaSite" id="Hba_16103">
    <property type="protein sequence ID" value="Hba_16103"/>
    <property type="gene ID" value="Hba_16103"/>
</dbReference>
<dbReference type="Proteomes" id="UP000095283">
    <property type="component" value="Unplaced"/>
</dbReference>
<dbReference type="AlphaFoldDB" id="A0A1I7XEG2"/>
<reference evidence="2" key="1">
    <citation type="submission" date="2016-11" db="UniProtKB">
        <authorList>
            <consortium name="WormBaseParasite"/>
        </authorList>
    </citation>
    <scope>IDENTIFICATION</scope>
</reference>
<accession>A0A1I7XEG2</accession>
<evidence type="ECO:0000313" key="2">
    <source>
        <dbReference type="WBParaSite" id="Hba_16103"/>
    </source>
</evidence>